<feature type="compositionally biased region" description="Polar residues" evidence="1">
    <location>
        <begin position="421"/>
        <end position="430"/>
    </location>
</feature>
<dbReference type="EMBL" id="KN831769">
    <property type="protein sequence ID" value="KIM47439.1"/>
    <property type="molecule type" value="Genomic_DNA"/>
</dbReference>
<feature type="region of interest" description="Disordered" evidence="1">
    <location>
        <begin position="395"/>
        <end position="460"/>
    </location>
</feature>
<feature type="compositionally biased region" description="Polar residues" evidence="1">
    <location>
        <begin position="23"/>
        <end position="41"/>
    </location>
</feature>
<feature type="compositionally biased region" description="Low complexity" evidence="1">
    <location>
        <begin position="778"/>
        <end position="800"/>
    </location>
</feature>
<dbReference type="STRING" id="686832.A0A0C3CTL6"/>
<evidence type="ECO:0000256" key="1">
    <source>
        <dbReference type="SAM" id="MobiDB-lite"/>
    </source>
</evidence>
<reference evidence="3" key="2">
    <citation type="submission" date="2015-01" db="EMBL/GenBank/DDBJ databases">
        <title>Evolutionary Origins and Diversification of the Mycorrhizal Mutualists.</title>
        <authorList>
            <consortium name="DOE Joint Genome Institute"/>
            <consortium name="Mycorrhizal Genomics Consortium"/>
            <person name="Kohler A."/>
            <person name="Kuo A."/>
            <person name="Nagy L.G."/>
            <person name="Floudas D."/>
            <person name="Copeland A."/>
            <person name="Barry K.W."/>
            <person name="Cichocki N."/>
            <person name="Veneault-Fourrey C."/>
            <person name="LaButti K."/>
            <person name="Lindquist E.A."/>
            <person name="Lipzen A."/>
            <person name="Lundell T."/>
            <person name="Morin E."/>
            <person name="Murat C."/>
            <person name="Riley R."/>
            <person name="Ohm R."/>
            <person name="Sun H."/>
            <person name="Tunlid A."/>
            <person name="Henrissat B."/>
            <person name="Grigoriev I.V."/>
            <person name="Hibbett D.S."/>
            <person name="Martin F."/>
        </authorList>
    </citation>
    <scope>NUCLEOTIDE SEQUENCE [LARGE SCALE GENOMIC DNA]</scope>
    <source>
        <strain evidence="3">h7</strain>
    </source>
</reference>
<keyword evidence="3" id="KW-1185">Reference proteome</keyword>
<feature type="region of interest" description="Disordered" evidence="1">
    <location>
        <begin position="1"/>
        <end position="89"/>
    </location>
</feature>
<sequence length="884" mass="95249">MAIPRSPVEDIPSSPDTDHATTAAVSELSTPLTESGRTSPTYIDVVDVPDETVSSSQKKKKKKKSKKSSKAKDATAKATTKDDGDKEGRQPVLCISRNKHWRYISSYHGPWLQLPVELLDTLLTLNLDPGTLTGPEPRSPLFLPPSSSGSSNKQRDRGFHGIADFSPPDSPRNTYASMPLPPSFPPPKPGKATPPPIDPGVFRSVRNIRRLIDEAAELSVRASSGLSAAELGSMRSGSSFSNGNPWAAAQSLGLNPLGNNNSGGRNVAMSAMRIHRLRALAVQKLAQAYKADEIASSVMVMQGGSVFDDVAERVLKIDPNDADAKYVHFFHEKIPSRQLAESTTTHVLDDLIAAYPQRLEYLRTRGIVHCFRDEFPQAVKDFTHALKEARAVRKAKTLHHNNGSQNDSRNTNKHGKRRKGSSSASHTNGQAPPDGTSAMENGVDSSDGGEPLLKHPSVLEDAPDPIEPQLLFHRGAAYLQQTIQLIEAAVLHLEGVRKTHSIDGAELRLCYIENGKYGGVEIGNPDGPLGKRSAPKLQAYIQTLGEKSFRDNITQLLKKSLRDHEKFLSHFDSLDSPNAMPDGDLAFQTEYAFLLSESIRPGNHANMPPPMIPDAPAMFTTYHPLLVESHFSVLICQLMLADFSGIIPTFIRTACVVDGLEGYPIFLPPRSMAQAEFIEILERLAGGWKNGVLPHSLSAQRGKSRLAIEAPPLAAFPSRSSLERSNWCQDNEDDGYAAAGSSSSSSTRKNSCNGINGSSSSAGFSCPPLTRLSSLNDSASQSTLATSSSSSSSSPSSPGSPTVPPLIPTPAGRADAVEALDNARILLAPVFKRQRERAEKAAAEKTALGGKKKPVPINIPLHGPRVEVILAWLGAVHLPELDGV</sequence>
<feature type="compositionally biased region" description="Basic residues" evidence="1">
    <location>
        <begin position="57"/>
        <end position="69"/>
    </location>
</feature>
<feature type="region of interest" description="Disordered" evidence="1">
    <location>
        <begin position="130"/>
        <end position="200"/>
    </location>
</feature>
<evidence type="ECO:0000313" key="2">
    <source>
        <dbReference type="EMBL" id="KIM47439.1"/>
    </source>
</evidence>
<feature type="region of interest" description="Disordered" evidence="1">
    <location>
        <begin position="775"/>
        <end position="811"/>
    </location>
</feature>
<protein>
    <submittedName>
        <fullName evidence="2">Uncharacterized protein</fullName>
    </submittedName>
</protein>
<feature type="compositionally biased region" description="Basic and acidic residues" evidence="1">
    <location>
        <begin position="70"/>
        <end position="89"/>
    </location>
</feature>
<dbReference type="AlphaFoldDB" id="A0A0C3CTL6"/>
<feature type="compositionally biased region" description="Low complexity" evidence="1">
    <location>
        <begin position="130"/>
        <end position="151"/>
    </location>
</feature>
<proteinExistence type="predicted"/>
<accession>A0A0C3CTL6</accession>
<evidence type="ECO:0000313" key="3">
    <source>
        <dbReference type="Proteomes" id="UP000053424"/>
    </source>
</evidence>
<gene>
    <name evidence="2" type="ORF">M413DRAFT_15676</name>
</gene>
<dbReference type="HOGENOM" id="CLU_017399_0_0_1"/>
<dbReference type="Proteomes" id="UP000053424">
    <property type="component" value="Unassembled WGS sequence"/>
</dbReference>
<feature type="compositionally biased region" description="Basic residues" evidence="1">
    <location>
        <begin position="411"/>
        <end position="420"/>
    </location>
</feature>
<dbReference type="OrthoDB" id="420046at2759"/>
<organism evidence="2 3">
    <name type="scientific">Hebeloma cylindrosporum</name>
    <dbReference type="NCBI Taxonomy" id="76867"/>
    <lineage>
        <taxon>Eukaryota</taxon>
        <taxon>Fungi</taxon>
        <taxon>Dikarya</taxon>
        <taxon>Basidiomycota</taxon>
        <taxon>Agaricomycotina</taxon>
        <taxon>Agaricomycetes</taxon>
        <taxon>Agaricomycetidae</taxon>
        <taxon>Agaricales</taxon>
        <taxon>Agaricineae</taxon>
        <taxon>Hymenogastraceae</taxon>
        <taxon>Hebeloma</taxon>
    </lineage>
</organism>
<reference evidence="2 3" key="1">
    <citation type="submission" date="2014-04" db="EMBL/GenBank/DDBJ databases">
        <authorList>
            <consortium name="DOE Joint Genome Institute"/>
            <person name="Kuo A."/>
            <person name="Gay G."/>
            <person name="Dore J."/>
            <person name="Kohler A."/>
            <person name="Nagy L.G."/>
            <person name="Floudas D."/>
            <person name="Copeland A."/>
            <person name="Barry K.W."/>
            <person name="Cichocki N."/>
            <person name="Veneault-Fourrey C."/>
            <person name="LaButti K."/>
            <person name="Lindquist E.A."/>
            <person name="Lipzen A."/>
            <person name="Lundell T."/>
            <person name="Morin E."/>
            <person name="Murat C."/>
            <person name="Sun H."/>
            <person name="Tunlid A."/>
            <person name="Henrissat B."/>
            <person name="Grigoriev I.V."/>
            <person name="Hibbett D.S."/>
            <person name="Martin F."/>
            <person name="Nordberg H.P."/>
            <person name="Cantor M.N."/>
            <person name="Hua S.X."/>
        </authorList>
    </citation>
    <scope>NUCLEOTIDE SEQUENCE [LARGE SCALE GENOMIC DNA]</scope>
    <source>
        <strain evidence="3">h7</strain>
    </source>
</reference>
<feature type="compositionally biased region" description="Pro residues" evidence="1">
    <location>
        <begin position="179"/>
        <end position="198"/>
    </location>
</feature>
<feature type="compositionally biased region" description="Polar residues" evidence="1">
    <location>
        <begin position="400"/>
        <end position="409"/>
    </location>
</feature>
<name>A0A0C3CTL6_HEBCY</name>